<organism evidence="2 3">
    <name type="scientific">Nocardioides agariphilus</name>
    <dbReference type="NCBI Taxonomy" id="433664"/>
    <lineage>
        <taxon>Bacteria</taxon>
        <taxon>Bacillati</taxon>
        <taxon>Actinomycetota</taxon>
        <taxon>Actinomycetes</taxon>
        <taxon>Propionibacteriales</taxon>
        <taxon>Nocardioidaceae</taxon>
        <taxon>Nocardioides</taxon>
    </lineage>
</organism>
<sequence>MDLTLRRLTTAALTAVVGGLATLSMATPANAAFANLTSGTGSVAVTLSDDEASDWYTLGSVIGYSRRMEICDSISRQTNAERLSVGNHNELNQDECQAAVNKCLSVDNLNFVQVDIAADDKTVTCSHWSYMDAGDLYDLLTKMDEWTKQQGV</sequence>
<evidence type="ECO:0000313" key="3">
    <source>
        <dbReference type="Proteomes" id="UP000660668"/>
    </source>
</evidence>
<dbReference type="AlphaFoldDB" id="A0A930YI83"/>
<dbReference type="Proteomes" id="UP000660668">
    <property type="component" value="Unassembled WGS sequence"/>
</dbReference>
<evidence type="ECO:0000313" key="2">
    <source>
        <dbReference type="EMBL" id="MBF4769451.1"/>
    </source>
</evidence>
<keyword evidence="3" id="KW-1185">Reference proteome</keyword>
<feature type="signal peptide" evidence="1">
    <location>
        <begin position="1"/>
        <end position="31"/>
    </location>
</feature>
<name>A0A930YI83_9ACTN</name>
<reference evidence="2" key="1">
    <citation type="submission" date="2020-11" db="EMBL/GenBank/DDBJ databases">
        <title>Nocardioides cynanchi sp. nov., isolated from soil of rhizosphere of Cynanchum wilfordii.</title>
        <authorList>
            <person name="Lee J.-S."/>
            <person name="Suh M.K."/>
            <person name="Kim J.-S."/>
        </authorList>
    </citation>
    <scope>NUCLEOTIDE SEQUENCE</scope>
    <source>
        <strain evidence="2">KCTC 19276</strain>
    </source>
</reference>
<proteinExistence type="predicted"/>
<dbReference type="EMBL" id="JADKPO010000025">
    <property type="protein sequence ID" value="MBF4769451.1"/>
    <property type="molecule type" value="Genomic_DNA"/>
</dbReference>
<gene>
    <name evidence="2" type="ORF">ISU10_16910</name>
</gene>
<dbReference type="RefSeq" id="WP_194697597.1">
    <property type="nucleotide sequence ID" value="NZ_JADKPO010000025.1"/>
</dbReference>
<feature type="chain" id="PRO_5036745214" evidence="1">
    <location>
        <begin position="32"/>
        <end position="152"/>
    </location>
</feature>
<evidence type="ECO:0000256" key="1">
    <source>
        <dbReference type="SAM" id="SignalP"/>
    </source>
</evidence>
<keyword evidence="1" id="KW-0732">Signal</keyword>
<comment type="caution">
    <text evidence="2">The sequence shown here is derived from an EMBL/GenBank/DDBJ whole genome shotgun (WGS) entry which is preliminary data.</text>
</comment>
<protein>
    <submittedName>
        <fullName evidence="2">Uncharacterized protein</fullName>
    </submittedName>
</protein>
<accession>A0A930YI83</accession>